<evidence type="ECO:0000256" key="7">
    <source>
        <dbReference type="ARBA" id="ARBA00022755"/>
    </source>
</evidence>
<dbReference type="CDD" id="cd00381">
    <property type="entry name" value="IMPDH"/>
    <property type="match status" value="1"/>
</dbReference>
<keyword evidence="7 13" id="KW-0658">Purine biosynthesis</keyword>
<evidence type="ECO:0000256" key="13">
    <source>
        <dbReference type="HAMAP-Rule" id="MF_01964"/>
    </source>
</evidence>
<dbReference type="PROSITE" id="PS51371">
    <property type="entry name" value="CBS"/>
    <property type="match status" value="2"/>
</dbReference>
<comment type="pathway">
    <text evidence="13 20">Purine metabolism; XMP biosynthesis via de novo pathway; XMP from IMP: step 1/1.</text>
</comment>
<keyword evidence="11 18" id="KW-0129">CBS domain</keyword>
<dbReference type="SMART" id="SM01240">
    <property type="entry name" value="IMPDH"/>
    <property type="match status" value="1"/>
</dbReference>
<feature type="binding site" description="in other chain" evidence="13 17">
    <location>
        <position position="305"/>
    </location>
    <ligand>
        <name>K(+)</name>
        <dbReference type="ChEBI" id="CHEBI:29103"/>
        <note>ligand shared between two tetrameric partners</note>
    </ligand>
</feature>
<feature type="active site" description="Thioimidate intermediate" evidence="13 14">
    <location>
        <position position="305"/>
    </location>
</feature>
<dbReference type="GO" id="GO:0003938">
    <property type="term" value="F:IMP dehydrogenase activity"/>
    <property type="evidence" value="ECO:0007669"/>
    <property type="project" value="UniProtKB-UniRule"/>
</dbReference>
<comment type="function">
    <text evidence="13">Catalyzes the conversion of inosine 5'-phosphate (IMP) to xanthosine 5'-phosphate (XMP), the first committed and rate-limiting step in the de novo synthesis of guanine nucleotides, and therefore plays an important role in the regulation of cell growth.</text>
</comment>
<evidence type="ECO:0000256" key="5">
    <source>
        <dbReference type="ARBA" id="ARBA00022737"/>
    </source>
</evidence>
<evidence type="ECO:0000313" key="22">
    <source>
        <dbReference type="EMBL" id="MBD3870137.1"/>
    </source>
</evidence>
<dbReference type="GO" id="GO:0000166">
    <property type="term" value="F:nucleotide binding"/>
    <property type="evidence" value="ECO:0007669"/>
    <property type="project" value="UniProtKB-UniRule"/>
</dbReference>
<reference evidence="22 23" key="1">
    <citation type="submission" date="2020-08" db="EMBL/GenBank/DDBJ databases">
        <title>Acidobacteriota in marine sediments use diverse sulfur dissimilation pathways.</title>
        <authorList>
            <person name="Wasmund K."/>
        </authorList>
    </citation>
    <scope>NUCLEOTIDE SEQUENCE [LARGE SCALE GENOMIC DNA]</scope>
    <source>
        <strain evidence="22">MAG AM3-A</strain>
    </source>
</reference>
<evidence type="ECO:0000256" key="10">
    <source>
        <dbReference type="ARBA" id="ARBA00023027"/>
    </source>
</evidence>
<dbReference type="EMBL" id="JACXWA010000033">
    <property type="protein sequence ID" value="MBD3870137.1"/>
    <property type="molecule type" value="Genomic_DNA"/>
</dbReference>
<gene>
    <name evidence="13 22" type="primary">guaB</name>
    <name evidence="22" type="ORF">IFJ97_02110</name>
</gene>
<evidence type="ECO:0000256" key="1">
    <source>
        <dbReference type="ARBA" id="ARBA00001958"/>
    </source>
</evidence>
<protein>
    <recommendedName>
        <fullName evidence="13 20">Inosine-5'-monophosphate dehydrogenase</fullName>
        <shortName evidence="13">IMP dehydrogenase</shortName>
        <shortName evidence="13">IMPD</shortName>
        <shortName evidence="13">IMPDH</shortName>
        <ecNumber evidence="13 20">1.1.1.205</ecNumber>
    </recommendedName>
</protein>
<keyword evidence="8 13" id="KW-0630">Potassium</keyword>
<dbReference type="InterPro" id="IPR005990">
    <property type="entry name" value="IMP_DH"/>
</dbReference>
<evidence type="ECO:0000256" key="15">
    <source>
        <dbReference type="PIRSR" id="PIRSR000130-2"/>
    </source>
</evidence>
<comment type="catalytic activity">
    <reaction evidence="12 13 20">
        <text>IMP + NAD(+) + H2O = XMP + NADH + H(+)</text>
        <dbReference type="Rhea" id="RHEA:11708"/>
        <dbReference type="ChEBI" id="CHEBI:15377"/>
        <dbReference type="ChEBI" id="CHEBI:15378"/>
        <dbReference type="ChEBI" id="CHEBI:57464"/>
        <dbReference type="ChEBI" id="CHEBI:57540"/>
        <dbReference type="ChEBI" id="CHEBI:57945"/>
        <dbReference type="ChEBI" id="CHEBI:58053"/>
        <dbReference type="EC" id="1.1.1.205"/>
    </reaction>
</comment>
<dbReference type="UniPathway" id="UPA00601">
    <property type="reaction ID" value="UER00295"/>
</dbReference>
<dbReference type="GO" id="GO:0006183">
    <property type="term" value="P:GTP biosynthetic process"/>
    <property type="evidence" value="ECO:0007669"/>
    <property type="project" value="TreeGrafter"/>
</dbReference>
<dbReference type="Gene3D" id="3.20.20.70">
    <property type="entry name" value="Aldolase class I"/>
    <property type="match status" value="1"/>
</dbReference>
<evidence type="ECO:0000256" key="18">
    <source>
        <dbReference type="PROSITE-ProRule" id="PRU00703"/>
    </source>
</evidence>
<evidence type="ECO:0000256" key="11">
    <source>
        <dbReference type="ARBA" id="ARBA00023122"/>
    </source>
</evidence>
<keyword evidence="5" id="KW-0677">Repeat</keyword>
<evidence type="ECO:0000256" key="12">
    <source>
        <dbReference type="ARBA" id="ARBA00048028"/>
    </source>
</evidence>
<feature type="binding site" evidence="13 15">
    <location>
        <begin position="361"/>
        <end position="362"/>
    </location>
    <ligand>
        <name>IMP</name>
        <dbReference type="ChEBI" id="CHEBI:58053"/>
    </ligand>
</feature>
<name>A0A8J7CEC5_9BACT</name>
<keyword evidence="10 13" id="KW-0520">NAD</keyword>
<dbReference type="PANTHER" id="PTHR11911:SF111">
    <property type="entry name" value="INOSINE-5'-MONOPHOSPHATE DEHYDROGENASE"/>
    <property type="match status" value="1"/>
</dbReference>
<dbReference type="SMART" id="SM00116">
    <property type="entry name" value="CBS"/>
    <property type="match status" value="2"/>
</dbReference>
<proteinExistence type="inferred from homology"/>
<dbReference type="Proteomes" id="UP000598633">
    <property type="component" value="Unassembled WGS sequence"/>
</dbReference>
<comment type="subunit">
    <text evidence="3 13">Homotetramer.</text>
</comment>
<evidence type="ECO:0000256" key="4">
    <source>
        <dbReference type="ARBA" id="ARBA00022723"/>
    </source>
</evidence>
<feature type="active site" description="Proton acceptor" evidence="13 14">
    <location>
        <position position="403"/>
    </location>
</feature>
<feature type="binding site" evidence="13">
    <location>
        <position position="471"/>
    </location>
    <ligand>
        <name>K(+)</name>
        <dbReference type="ChEBI" id="CHEBI:29103"/>
        <note>ligand shared between two tetrameric partners</note>
    </ligand>
</feature>
<feature type="binding site" evidence="13">
    <location>
        <position position="473"/>
    </location>
    <ligand>
        <name>K(+)</name>
        <dbReference type="ChEBI" id="CHEBI:29103"/>
        <note>ligand shared between two tetrameric partners</note>
    </ligand>
</feature>
<dbReference type="NCBIfam" id="TIGR01302">
    <property type="entry name" value="IMP_dehydrog"/>
    <property type="match status" value="1"/>
</dbReference>
<dbReference type="Pfam" id="PF00478">
    <property type="entry name" value="IMPDH"/>
    <property type="match status" value="1"/>
</dbReference>
<evidence type="ECO:0000256" key="6">
    <source>
        <dbReference type="ARBA" id="ARBA00022749"/>
    </source>
</evidence>
<keyword evidence="4 13" id="KW-0479">Metal-binding</keyword>
<evidence type="ECO:0000256" key="16">
    <source>
        <dbReference type="PIRSR" id="PIRSR000130-3"/>
    </source>
</evidence>
<feature type="domain" description="CBS" evidence="21">
    <location>
        <begin position="154"/>
        <end position="214"/>
    </location>
</feature>
<evidence type="ECO:0000256" key="9">
    <source>
        <dbReference type="ARBA" id="ARBA00023002"/>
    </source>
</evidence>
<feature type="binding site" evidence="13 16">
    <location>
        <begin position="248"/>
        <end position="250"/>
    </location>
    <ligand>
        <name>NAD(+)</name>
        <dbReference type="ChEBI" id="CHEBI:57540"/>
    </ligand>
</feature>
<feature type="binding site" evidence="13 15">
    <location>
        <position position="303"/>
    </location>
    <ligand>
        <name>IMP</name>
        <dbReference type="ChEBI" id="CHEBI:58053"/>
    </ligand>
</feature>
<comment type="caution">
    <text evidence="22">The sequence shown here is derived from an EMBL/GenBank/DDBJ whole genome shotgun (WGS) entry which is preliminary data.</text>
</comment>
<feature type="binding site" evidence="13">
    <location>
        <position position="472"/>
    </location>
    <ligand>
        <name>K(+)</name>
        <dbReference type="ChEBI" id="CHEBI:29103"/>
        <note>ligand shared between two tetrameric partners</note>
    </ligand>
</feature>
<dbReference type="FunFam" id="3.20.20.70:FF:000003">
    <property type="entry name" value="GMP reductase"/>
    <property type="match status" value="1"/>
</dbReference>
<dbReference type="PIRSF" id="PIRSF000130">
    <property type="entry name" value="IMPDH"/>
    <property type="match status" value="1"/>
</dbReference>
<dbReference type="Pfam" id="PF00571">
    <property type="entry name" value="CBS"/>
    <property type="match status" value="2"/>
</dbReference>
<feature type="binding site" evidence="13 15">
    <location>
        <position position="417"/>
    </location>
    <ligand>
        <name>IMP</name>
        <dbReference type="ChEBI" id="CHEBI:58053"/>
    </ligand>
</feature>
<evidence type="ECO:0000256" key="14">
    <source>
        <dbReference type="PIRSR" id="PIRSR000130-1"/>
    </source>
</evidence>
<evidence type="ECO:0000256" key="3">
    <source>
        <dbReference type="ARBA" id="ARBA00011881"/>
    </source>
</evidence>
<dbReference type="CDD" id="cd04601">
    <property type="entry name" value="CBS_pair_IMPDH"/>
    <property type="match status" value="1"/>
</dbReference>
<keyword evidence="9 13" id="KW-0560">Oxidoreductase</keyword>
<comment type="activity regulation">
    <text evidence="13">Mycophenolic acid (MPA) is a non-competitive inhibitor that prevents formation of the closed enzyme conformation by binding to the same site as the amobile flap. In contrast, mizoribine monophosphate (MZP) is a competitive inhibitor that induces the closed conformation. MPA is a potent inhibitor of mammalian IMPDHs but a poor inhibitor of the bacterial enzymes. MZP is a more potent inhibitor of bacterial IMPDH.</text>
</comment>
<dbReference type="InterPro" id="IPR000644">
    <property type="entry name" value="CBS_dom"/>
</dbReference>
<dbReference type="HAMAP" id="MF_01964">
    <property type="entry name" value="IMPDH"/>
    <property type="match status" value="1"/>
</dbReference>
<evidence type="ECO:0000313" key="23">
    <source>
        <dbReference type="Proteomes" id="UP000598633"/>
    </source>
</evidence>
<feature type="binding site" evidence="13 16">
    <location>
        <begin position="298"/>
        <end position="300"/>
    </location>
    <ligand>
        <name>NAD(+)</name>
        <dbReference type="ChEBI" id="CHEBI:57540"/>
    </ligand>
</feature>
<dbReference type="GO" id="GO:0046872">
    <property type="term" value="F:metal ion binding"/>
    <property type="evidence" value="ECO:0007669"/>
    <property type="project" value="UniProtKB-UniRule"/>
</dbReference>
<feature type="binding site" evidence="13 15">
    <location>
        <begin position="385"/>
        <end position="389"/>
    </location>
    <ligand>
        <name>IMP</name>
        <dbReference type="ChEBI" id="CHEBI:58053"/>
    </ligand>
</feature>
<feature type="binding site" evidence="13 15">
    <location>
        <begin position="338"/>
        <end position="340"/>
    </location>
    <ligand>
        <name>IMP</name>
        <dbReference type="ChEBI" id="CHEBI:58053"/>
    </ligand>
</feature>
<evidence type="ECO:0000259" key="21">
    <source>
        <dbReference type="PROSITE" id="PS51371"/>
    </source>
</evidence>
<comment type="similarity">
    <text evidence="2 13 19">Belongs to the IMPDH/GMPR family.</text>
</comment>
<sequence>MNQEIPVGLTFDDVILVPSRSEMHPNAVDVTTRVTRNGTGLNLPIISAAMDTVTEANMAIAMAQHGGLGVIHKNMSIERHAEEVDRVKRSESGMIVDPVTVQPGQSVSEALDVMARFRISGLPVIDVQGQLKGILTNRDLRFCTEFERPITDFMTKDNLVTAPVGTTLDEAKVLLHQNRIEKLLVVDDEGNLKGLITVKDIKKAHDYPDACKDEFGRLRVAAGIGVTDDVAERCAALIERQVDVLCLDSSHAHSRGVMEVAERIKREFPDTPLIVGNIATGEAARELIALGADALKVGIGPGSICTTRVVTGAGMPQITAIMECSKVAAEHGVPVIADGGIRFSGDISKALAAGADVVMIGSLFAGVEESPGEQILYQGRTFKAYRGMGSIGAMKEAEGSSDRYFQEGGVKTKLVPEGIEGMVPYKGPLADQLTQLVGGLRAGMGLSGCATIEGLHSEARFIRVTGAGLKESHAHDVVVTKEAPNYRID</sequence>
<dbReference type="PANTHER" id="PTHR11911">
    <property type="entry name" value="INOSINE-5-MONOPHOSPHATE DEHYDROGENASE RELATED"/>
    <property type="match status" value="1"/>
</dbReference>
<dbReference type="EC" id="1.1.1.205" evidence="13 20"/>
<evidence type="ECO:0000256" key="19">
    <source>
        <dbReference type="RuleBase" id="RU003927"/>
    </source>
</evidence>
<dbReference type="PROSITE" id="PS00487">
    <property type="entry name" value="IMP_DH_GMP_RED"/>
    <property type="match status" value="1"/>
</dbReference>
<accession>A0A8J7CEC5</accession>
<evidence type="ECO:0000256" key="2">
    <source>
        <dbReference type="ARBA" id="ARBA00005502"/>
    </source>
</evidence>
<evidence type="ECO:0000256" key="20">
    <source>
        <dbReference type="RuleBase" id="RU003928"/>
    </source>
</evidence>
<feature type="binding site" description="in other chain" evidence="13 17">
    <location>
        <position position="302"/>
    </location>
    <ligand>
        <name>K(+)</name>
        <dbReference type="ChEBI" id="CHEBI:29103"/>
        <note>ligand shared between two tetrameric partners</note>
    </ligand>
</feature>
<dbReference type="InterPro" id="IPR001093">
    <property type="entry name" value="IMP_DH_GMPRt"/>
</dbReference>
<dbReference type="InterPro" id="IPR013785">
    <property type="entry name" value="Aldolase_TIM"/>
</dbReference>
<comment type="cofactor">
    <cofactor evidence="1 13">
        <name>K(+)</name>
        <dbReference type="ChEBI" id="CHEBI:29103"/>
    </cofactor>
</comment>
<evidence type="ECO:0000256" key="8">
    <source>
        <dbReference type="ARBA" id="ARBA00022958"/>
    </source>
</evidence>
<dbReference type="AlphaFoldDB" id="A0A8J7CEC5"/>
<evidence type="ECO:0000256" key="17">
    <source>
        <dbReference type="PIRSR" id="PIRSR000130-4"/>
    </source>
</evidence>
<feature type="domain" description="CBS" evidence="21">
    <location>
        <begin position="94"/>
        <end position="150"/>
    </location>
</feature>
<dbReference type="InterPro" id="IPR015875">
    <property type="entry name" value="IMP_DH/GMP_Rdtase_CS"/>
</dbReference>
<feature type="binding site" description="in other chain" evidence="13 17">
    <location>
        <position position="300"/>
    </location>
    <ligand>
        <name>K(+)</name>
        <dbReference type="ChEBI" id="CHEBI:29103"/>
        <note>ligand shared between two tetrameric partners</note>
    </ligand>
</feature>
<organism evidence="22 23">
    <name type="scientific">Candidatus Sulfomarinibacter kjeldsenii</name>
    <dbReference type="NCBI Taxonomy" id="2885994"/>
    <lineage>
        <taxon>Bacteria</taxon>
        <taxon>Pseudomonadati</taxon>
        <taxon>Acidobacteriota</taxon>
        <taxon>Thermoanaerobaculia</taxon>
        <taxon>Thermoanaerobaculales</taxon>
        <taxon>Candidatus Sulfomarinibacteraceae</taxon>
        <taxon>Candidatus Sulfomarinibacter</taxon>
    </lineage>
</organism>
<dbReference type="GO" id="GO:0006177">
    <property type="term" value="P:GMP biosynthetic process"/>
    <property type="evidence" value="ECO:0007669"/>
    <property type="project" value="UniProtKB-UniRule"/>
</dbReference>
<dbReference type="SUPFAM" id="SSF51412">
    <property type="entry name" value="Inosine monophosphate dehydrogenase (IMPDH)"/>
    <property type="match status" value="2"/>
</dbReference>
<keyword evidence="6 13" id="KW-0332">GMP biosynthesis</keyword>